<keyword evidence="2" id="KW-0963">Cytoplasm</keyword>
<dbReference type="GO" id="GO:0005876">
    <property type="term" value="C:spindle microtubule"/>
    <property type="evidence" value="ECO:0007669"/>
    <property type="project" value="Ensembl"/>
</dbReference>
<feature type="domain" description="G2 and S phase-expressed protein 1 N-terminal" evidence="6">
    <location>
        <begin position="10"/>
        <end position="113"/>
    </location>
</feature>
<dbReference type="GO" id="GO:0007080">
    <property type="term" value="P:mitotic metaphase chromosome alignment"/>
    <property type="evidence" value="ECO:0007669"/>
    <property type="project" value="Ensembl"/>
</dbReference>
<protein>
    <submittedName>
        <fullName evidence="7">Proline and serine rich coiled-coil 1</fullName>
    </submittedName>
</protein>
<dbReference type="GO" id="GO:0008017">
    <property type="term" value="F:microtubule binding"/>
    <property type="evidence" value="ECO:0007669"/>
    <property type="project" value="TreeGrafter"/>
</dbReference>
<reference evidence="7" key="2">
    <citation type="submission" date="2025-09" db="UniProtKB">
        <authorList>
            <consortium name="Ensembl"/>
        </authorList>
    </citation>
    <scope>IDENTIFICATION</scope>
</reference>
<dbReference type="AlphaFoldDB" id="A0A8C3FYP3"/>
<dbReference type="GeneTree" id="ENSGT00940000154189"/>
<name>A0A8C3FYP3_CHRPI</name>
<dbReference type="GO" id="GO:0000922">
    <property type="term" value="C:spindle pole"/>
    <property type="evidence" value="ECO:0007669"/>
    <property type="project" value="Ensembl"/>
</dbReference>
<organism evidence="7 8">
    <name type="scientific">Chrysemys picta bellii</name>
    <name type="common">Western painted turtle</name>
    <name type="synonym">Emys bellii</name>
    <dbReference type="NCBI Taxonomy" id="8478"/>
    <lineage>
        <taxon>Eukaryota</taxon>
        <taxon>Metazoa</taxon>
        <taxon>Chordata</taxon>
        <taxon>Craniata</taxon>
        <taxon>Vertebrata</taxon>
        <taxon>Euteleostomi</taxon>
        <taxon>Archelosauria</taxon>
        <taxon>Testudinata</taxon>
        <taxon>Testudines</taxon>
        <taxon>Cryptodira</taxon>
        <taxon>Durocryptodira</taxon>
        <taxon>Testudinoidea</taxon>
        <taxon>Emydidae</taxon>
        <taxon>Chrysemys</taxon>
    </lineage>
</organism>
<keyword evidence="3" id="KW-0597">Phosphoprotein</keyword>
<keyword evidence="8" id="KW-1185">Reference proteome</keyword>
<evidence type="ECO:0000313" key="8">
    <source>
        <dbReference type="Proteomes" id="UP000694380"/>
    </source>
</evidence>
<dbReference type="PANTHER" id="PTHR21584:SF1">
    <property type="entry name" value="PROLINE_SERINE-RICH COILED-COIL PROTEIN 1"/>
    <property type="match status" value="1"/>
</dbReference>
<evidence type="ECO:0000313" key="7">
    <source>
        <dbReference type="Ensembl" id="ENSCPBP00000014343.1"/>
    </source>
</evidence>
<dbReference type="Pfam" id="PF15259">
    <property type="entry name" value="GTSE1_N"/>
    <property type="match status" value="1"/>
</dbReference>
<dbReference type="PANTHER" id="PTHR21584">
    <property type="entry name" value="DIFFERENTIAL DISPLAY AND ACTIVATED BY P53 DDA3 /G2 S PHASE EXPRESSED 1"/>
    <property type="match status" value="1"/>
</dbReference>
<feature type="compositionally biased region" description="Low complexity" evidence="5">
    <location>
        <begin position="137"/>
        <end position="146"/>
    </location>
</feature>
<proteinExistence type="predicted"/>
<feature type="region of interest" description="Disordered" evidence="5">
    <location>
        <begin position="196"/>
        <end position="341"/>
    </location>
</feature>
<sequence length="341" mass="35603">MDQYFSPDIKFITDEKFDFGLSSPSDSQSVSEEEELRHVDRGVAQRLDLNVQQREGARECLARWSPLSPEKLEEIVKEANRLAVQLERCSLQEKENASSGRASPRSPRRETFVVKNSPVRALLPTVEPGTPLPMGKSPSPSAGPSSDWGLRGWQSPQGTVSGGGSKGAPHPRKGGMGGSLGTCLNSALMAPAFLSAPSGRAKASRDDAPQLPASAGPTHSAHAHQTQATSTAAPVPTSRRLMPSGIPKPASRSVVLSRAAVSGRPSQPQPMGHGSAGRRVLPSAAGQRGESLEGASRACHSPQDWELGQTRGELPCPARAGLGLGQDSALAGGQGSPSLGN</sequence>
<evidence type="ECO:0000256" key="4">
    <source>
        <dbReference type="ARBA" id="ARBA00023212"/>
    </source>
</evidence>
<evidence type="ECO:0000256" key="5">
    <source>
        <dbReference type="SAM" id="MobiDB-lite"/>
    </source>
</evidence>
<dbReference type="GO" id="GO:0005829">
    <property type="term" value="C:cytosol"/>
    <property type="evidence" value="ECO:0007669"/>
    <property type="project" value="Ensembl"/>
</dbReference>
<evidence type="ECO:0000256" key="2">
    <source>
        <dbReference type="ARBA" id="ARBA00022490"/>
    </source>
</evidence>
<dbReference type="Ensembl" id="ENSCPBT00000017038.1">
    <property type="protein sequence ID" value="ENSCPBP00000014343.1"/>
    <property type="gene ID" value="ENSCPBG00000010683.1"/>
</dbReference>
<evidence type="ECO:0000259" key="6">
    <source>
        <dbReference type="Pfam" id="PF15259"/>
    </source>
</evidence>
<reference evidence="7" key="1">
    <citation type="submission" date="2025-08" db="UniProtKB">
        <authorList>
            <consortium name="Ensembl"/>
        </authorList>
    </citation>
    <scope>IDENTIFICATION</scope>
</reference>
<dbReference type="InterPro" id="IPR026657">
    <property type="entry name" value="DDA3/GTSE-1"/>
</dbReference>
<dbReference type="InterPro" id="IPR032768">
    <property type="entry name" value="GTSE1_N"/>
</dbReference>
<evidence type="ECO:0000256" key="1">
    <source>
        <dbReference type="ARBA" id="ARBA00004245"/>
    </source>
</evidence>
<feature type="region of interest" description="Disordered" evidence="5">
    <location>
        <begin position="88"/>
        <end position="182"/>
    </location>
</feature>
<feature type="compositionally biased region" description="Low complexity" evidence="5">
    <location>
        <begin position="218"/>
        <end position="233"/>
    </location>
</feature>
<dbReference type="GO" id="GO:0005654">
    <property type="term" value="C:nucleoplasm"/>
    <property type="evidence" value="ECO:0007669"/>
    <property type="project" value="Ensembl"/>
</dbReference>
<dbReference type="Proteomes" id="UP000694380">
    <property type="component" value="Unplaced"/>
</dbReference>
<comment type="subcellular location">
    <subcellularLocation>
        <location evidence="1">Cytoplasm</location>
        <location evidence="1">Cytoskeleton</location>
    </subcellularLocation>
</comment>
<feature type="compositionally biased region" description="Low complexity" evidence="5">
    <location>
        <begin position="250"/>
        <end position="264"/>
    </location>
</feature>
<dbReference type="GO" id="GO:0060236">
    <property type="term" value="P:regulation of mitotic spindle organization"/>
    <property type="evidence" value="ECO:0007669"/>
    <property type="project" value="Ensembl"/>
</dbReference>
<gene>
    <name evidence="7" type="primary">PSRC1</name>
</gene>
<accession>A0A8C3FYP3</accession>
<evidence type="ECO:0000256" key="3">
    <source>
        <dbReference type="ARBA" id="ARBA00022553"/>
    </source>
</evidence>
<dbReference type="OMA" id="HSAHAHQ"/>
<keyword evidence="4" id="KW-0206">Cytoskeleton</keyword>